<dbReference type="Proteomes" id="UP001557485">
    <property type="component" value="Unassembled WGS sequence"/>
</dbReference>
<feature type="chain" id="PRO_5045454309" evidence="1">
    <location>
        <begin position="26"/>
        <end position="155"/>
    </location>
</feature>
<protein>
    <submittedName>
        <fullName evidence="2">Uncharacterized protein</fullName>
    </submittedName>
</protein>
<comment type="caution">
    <text evidence="2">The sequence shown here is derived from an EMBL/GenBank/DDBJ whole genome shotgun (WGS) entry which is preliminary data.</text>
</comment>
<organism evidence="2 3">
    <name type="scientific">Zhongshania guokunii</name>
    <dbReference type="NCBI Taxonomy" id="641783"/>
    <lineage>
        <taxon>Bacteria</taxon>
        <taxon>Pseudomonadati</taxon>
        <taxon>Pseudomonadota</taxon>
        <taxon>Gammaproteobacteria</taxon>
        <taxon>Cellvibrionales</taxon>
        <taxon>Spongiibacteraceae</taxon>
        <taxon>Zhongshania</taxon>
    </lineage>
</organism>
<keyword evidence="3" id="KW-1185">Reference proteome</keyword>
<reference evidence="2 3" key="1">
    <citation type="journal article" date="2011" name="Int. J. Syst. Evol. Microbiol.">
        <title>Zhongshania antarctica gen. nov., sp. nov. and Zhongshania guokunii sp. nov., gammaproteobacteria respectively isolated from coastal attached (fast) ice and surface seawater of the Antarctic.</title>
        <authorList>
            <person name="Li H.J."/>
            <person name="Zhang X.Y."/>
            <person name="Chen C.X."/>
            <person name="Zhang Y.J."/>
            <person name="Gao Z.M."/>
            <person name="Yu Y."/>
            <person name="Chen X.L."/>
            <person name="Chen B."/>
            <person name="Zhang Y.Z."/>
        </authorList>
    </citation>
    <scope>NUCLEOTIDE SEQUENCE [LARGE SCALE GENOMIC DNA]</scope>
    <source>
        <strain evidence="2 3">ZS6-22T</strain>
    </source>
</reference>
<accession>A0ABV3U529</accession>
<name>A0ABV3U529_9GAMM</name>
<evidence type="ECO:0000313" key="2">
    <source>
        <dbReference type="EMBL" id="MEX1668976.1"/>
    </source>
</evidence>
<gene>
    <name evidence="2" type="ORF">AB4876_08625</name>
</gene>
<keyword evidence="1" id="KW-0732">Signal</keyword>
<proteinExistence type="predicted"/>
<evidence type="ECO:0000313" key="3">
    <source>
        <dbReference type="Proteomes" id="UP001557485"/>
    </source>
</evidence>
<dbReference type="EMBL" id="JBFRYA010000006">
    <property type="protein sequence ID" value="MEX1668976.1"/>
    <property type="molecule type" value="Genomic_DNA"/>
</dbReference>
<evidence type="ECO:0000256" key="1">
    <source>
        <dbReference type="SAM" id="SignalP"/>
    </source>
</evidence>
<feature type="signal peptide" evidence="1">
    <location>
        <begin position="1"/>
        <end position="25"/>
    </location>
</feature>
<dbReference type="RefSeq" id="WP_368381243.1">
    <property type="nucleotide sequence ID" value="NZ_JBFRYA010000006.1"/>
</dbReference>
<sequence length="155" mass="15744">MKKNKTLMRIAASVLFCGLAGAASAQELPIIGGLLGVGGGSSISLIGDLPVLGTFLPFAMGDLPTSLMAINLPIDKTLSGLGQAGGLVGPTSGNPAILIRPLQHLALPVAFDVIPLTEVLFDNPAGLVDFFTSGGVLVTPDIALIPRIPLVNQPL</sequence>